<sequence>MKLCNYVTVLSVLQLGIYMKPTWALRAAIQETLEVSQPETSTQVTQNVTEAPEPIMFFLKPLYLSDSDTDFVKQSNEYKWNKAYDTPEQYQWNFCENWCNGSTMITKNNFKCESVKCIDCFCDRPACELYGLCCPDYPTYDHGQYPGSDVAHVEGSNYYSLEEYEISTKASTSDMQADEIMEPQNIAKASNALEVKCGFSYDGYHLYIRSCPTHFKDYEMRRLCEDDHESESEVQEELITRVSDTVDGVVYFNKYCALCNAAKEAVPWRVEIACEHYMSVFEATTMDQVLGASLKNGSSCNLDQFLVPANFDFYPCPKIIIENKPPIQQCNVTGRWPTYDEDVEKACHQFTQRHFGVYHWPLDYDARDERGYYANIFCAVCNMVGFPKYGKCHSGTSDGTHAIPIRTIPPFSVLLGFRGRSRLSSRPVYISTFTFNKCADDQWAAPDGSCVPLHCSPGKQPLNGSCRTALKLIRGLGYHLNIWFHVNRTRIKISSDGKNLTPVEVIHFLFLDQIMQVLRPLVDSYHLTVGAALTLSHNEAGTQNASNSFKQGFNSAKQRIESLTAFWVHGYVGANSSMPRDEFEAQILEDLVEGNISMIYVDYESKLDAQITLGEFDMVNFCLQTNVECIATKEKKERVDSKIFKYTESFLRLDKLLSCQNVRFSSKEYKITKSYSTNELANTKVSLQLGDTPLEFSEFRDLNQMSIDKDHILSVCKDLLDSALQNLDEERRQKFYSRGFQAEADDITQVQYYATLVCVGASMTCLFLALMTYFLFNVLRSVAGINNIFLCGSLLMAQASLLASVHVSGPQTLCTVLGFVTHFLWLWMFAWSFICCLHMFKVFTAKTRQEKSEKSQATTLAWTVLFSVMAPVIIICIVVTVSLVTSGGDRSGYGRESCYLDSALLIGLATALPLAIVTVANIVFFSLTVAKIHGVKRMQSSDFYKREDRKNLAIYVKLSTMTGIFWLTQLLAEATDLNILRFVAILLNGLQGVFIFVSYICNKRVLNLYLLALGMEPVALTSSDSQKSRSATKSSLGAQASKVRKADNPSKKREEKVAVIEEMKTNEEDAKSSGYPGPSGASSKDENCINTLTDNGRRDHGGDEDDFTIIQKDPS</sequence>
<evidence type="ECO:0000256" key="7">
    <source>
        <dbReference type="SAM" id="SignalP"/>
    </source>
</evidence>
<name>A0AAE1DPI9_9GAST</name>
<dbReference type="GO" id="GO:0016020">
    <property type="term" value="C:membrane"/>
    <property type="evidence" value="ECO:0007669"/>
    <property type="project" value="UniProtKB-SubCell"/>
</dbReference>
<dbReference type="PANTHER" id="PTHR45902:SF1">
    <property type="entry name" value="LATROPHILIN RECEPTOR-LIKE PROTEIN A"/>
    <property type="match status" value="1"/>
</dbReference>
<reference evidence="9" key="1">
    <citation type="journal article" date="2023" name="G3 (Bethesda)">
        <title>A reference genome for the long-term kleptoplast-retaining sea slug Elysia crispata morphotype clarki.</title>
        <authorList>
            <person name="Eastman K.E."/>
            <person name="Pendleton A.L."/>
            <person name="Shaikh M.A."/>
            <person name="Suttiyut T."/>
            <person name="Ogas R."/>
            <person name="Tomko P."/>
            <person name="Gavelis G."/>
            <person name="Widhalm J.R."/>
            <person name="Wisecaver J.H."/>
        </authorList>
    </citation>
    <scope>NUCLEOTIDE SEQUENCE</scope>
    <source>
        <strain evidence="9">ECLA1</strain>
    </source>
</reference>
<feature type="transmembrane region" description="Helical" evidence="6">
    <location>
        <begin position="819"/>
        <end position="840"/>
    </location>
</feature>
<feature type="signal peptide" evidence="7">
    <location>
        <begin position="1"/>
        <end position="24"/>
    </location>
</feature>
<dbReference type="Gene3D" id="1.20.1070.10">
    <property type="entry name" value="Rhodopsin 7-helix transmembrane proteins"/>
    <property type="match status" value="1"/>
</dbReference>
<dbReference type="InterPro" id="IPR000832">
    <property type="entry name" value="GPCR_2_secretin-like"/>
</dbReference>
<gene>
    <name evidence="9" type="ORF">RRG08_044829</name>
</gene>
<feature type="transmembrane region" description="Helical" evidence="6">
    <location>
        <begin position="788"/>
        <end position="807"/>
    </location>
</feature>
<keyword evidence="3 6" id="KW-1133">Transmembrane helix</keyword>
<evidence type="ECO:0000313" key="9">
    <source>
        <dbReference type="EMBL" id="KAK3777540.1"/>
    </source>
</evidence>
<feature type="compositionally biased region" description="Polar residues" evidence="5">
    <location>
        <begin position="1023"/>
        <end position="1038"/>
    </location>
</feature>
<keyword evidence="2 6" id="KW-0812">Transmembrane</keyword>
<feature type="region of interest" description="Disordered" evidence="5">
    <location>
        <begin position="1023"/>
        <end position="1115"/>
    </location>
</feature>
<dbReference type="AlphaFoldDB" id="A0AAE1DPI9"/>
<dbReference type="GO" id="GO:0007166">
    <property type="term" value="P:cell surface receptor signaling pathway"/>
    <property type="evidence" value="ECO:0007669"/>
    <property type="project" value="InterPro"/>
</dbReference>
<feature type="transmembrane region" description="Helical" evidence="6">
    <location>
        <begin position="860"/>
        <end position="884"/>
    </location>
</feature>
<evidence type="ECO:0000256" key="2">
    <source>
        <dbReference type="ARBA" id="ARBA00022692"/>
    </source>
</evidence>
<feature type="compositionally biased region" description="Low complexity" evidence="5">
    <location>
        <begin position="1072"/>
        <end position="1082"/>
    </location>
</feature>
<evidence type="ECO:0000256" key="1">
    <source>
        <dbReference type="ARBA" id="ARBA00004141"/>
    </source>
</evidence>
<organism evidence="9 10">
    <name type="scientific">Elysia crispata</name>
    <name type="common">lettuce slug</name>
    <dbReference type="NCBI Taxonomy" id="231223"/>
    <lineage>
        <taxon>Eukaryota</taxon>
        <taxon>Metazoa</taxon>
        <taxon>Spiralia</taxon>
        <taxon>Lophotrochozoa</taxon>
        <taxon>Mollusca</taxon>
        <taxon>Gastropoda</taxon>
        <taxon>Heterobranchia</taxon>
        <taxon>Euthyneura</taxon>
        <taxon>Panpulmonata</taxon>
        <taxon>Sacoglossa</taxon>
        <taxon>Placobranchoidea</taxon>
        <taxon>Plakobranchidae</taxon>
        <taxon>Elysia</taxon>
    </lineage>
</organism>
<dbReference type="InterPro" id="IPR053231">
    <property type="entry name" value="GPCR_LN-TM7"/>
</dbReference>
<feature type="transmembrane region" description="Helical" evidence="6">
    <location>
        <begin position="978"/>
        <end position="1001"/>
    </location>
</feature>
<keyword evidence="10" id="KW-1185">Reference proteome</keyword>
<feature type="domain" description="G-protein coupled receptors family 2 profile 2" evidence="8">
    <location>
        <begin position="751"/>
        <end position="1003"/>
    </location>
</feature>
<dbReference type="CDD" id="cd15039">
    <property type="entry name" value="7tmB3_Methuselah-like"/>
    <property type="match status" value="1"/>
</dbReference>
<feature type="transmembrane region" description="Helical" evidence="6">
    <location>
        <begin position="904"/>
        <end position="930"/>
    </location>
</feature>
<evidence type="ECO:0000256" key="3">
    <source>
        <dbReference type="ARBA" id="ARBA00022989"/>
    </source>
</evidence>
<protein>
    <recommendedName>
        <fullName evidence="8">G-protein coupled receptors family 2 profile 2 domain-containing protein</fullName>
    </recommendedName>
</protein>
<dbReference type="Proteomes" id="UP001283361">
    <property type="component" value="Unassembled WGS sequence"/>
</dbReference>
<dbReference type="InterPro" id="IPR017981">
    <property type="entry name" value="GPCR_2-like_7TM"/>
</dbReference>
<keyword evidence="7" id="KW-0732">Signal</keyword>
<feature type="transmembrane region" description="Helical" evidence="6">
    <location>
        <begin position="752"/>
        <end position="776"/>
    </location>
</feature>
<evidence type="ECO:0000256" key="4">
    <source>
        <dbReference type="ARBA" id="ARBA00023136"/>
    </source>
</evidence>
<comment type="subcellular location">
    <subcellularLocation>
        <location evidence="1">Membrane</location>
        <topology evidence="1">Multi-pass membrane protein</topology>
    </subcellularLocation>
</comment>
<dbReference type="PROSITE" id="PS50261">
    <property type="entry name" value="G_PROTEIN_RECEP_F2_4"/>
    <property type="match status" value="1"/>
</dbReference>
<evidence type="ECO:0000259" key="8">
    <source>
        <dbReference type="PROSITE" id="PS50261"/>
    </source>
</evidence>
<dbReference type="Pfam" id="PF00002">
    <property type="entry name" value="7tm_2"/>
    <property type="match status" value="1"/>
</dbReference>
<accession>A0AAE1DPI9</accession>
<keyword evidence="4 6" id="KW-0472">Membrane</keyword>
<dbReference type="GO" id="GO:0004930">
    <property type="term" value="F:G protein-coupled receptor activity"/>
    <property type="evidence" value="ECO:0007669"/>
    <property type="project" value="InterPro"/>
</dbReference>
<evidence type="ECO:0000313" key="10">
    <source>
        <dbReference type="Proteomes" id="UP001283361"/>
    </source>
</evidence>
<proteinExistence type="predicted"/>
<dbReference type="EMBL" id="JAWDGP010003068">
    <property type="protein sequence ID" value="KAK3777540.1"/>
    <property type="molecule type" value="Genomic_DNA"/>
</dbReference>
<feature type="chain" id="PRO_5042084756" description="G-protein coupled receptors family 2 profile 2 domain-containing protein" evidence="7">
    <location>
        <begin position="25"/>
        <end position="1115"/>
    </location>
</feature>
<evidence type="ECO:0000256" key="5">
    <source>
        <dbReference type="SAM" id="MobiDB-lite"/>
    </source>
</evidence>
<comment type="caution">
    <text evidence="9">The sequence shown here is derived from an EMBL/GenBank/DDBJ whole genome shotgun (WGS) entry which is preliminary data.</text>
</comment>
<evidence type="ECO:0000256" key="6">
    <source>
        <dbReference type="SAM" id="Phobius"/>
    </source>
</evidence>
<dbReference type="PANTHER" id="PTHR45902">
    <property type="entry name" value="LATROPHILIN RECEPTOR-LIKE PROTEIN A"/>
    <property type="match status" value="1"/>
</dbReference>
<feature type="transmembrane region" description="Helical" evidence="6">
    <location>
        <begin position="951"/>
        <end position="972"/>
    </location>
</feature>
<feature type="compositionally biased region" description="Basic and acidic residues" evidence="5">
    <location>
        <begin position="1044"/>
        <end position="1071"/>
    </location>
</feature>